<protein>
    <submittedName>
        <fullName evidence="2">Methyltransferase</fullName>
    </submittedName>
</protein>
<organism evidence="2 3">
    <name type="scientific">Tsuneonella deserti</name>
    <dbReference type="NCBI Taxonomy" id="2035528"/>
    <lineage>
        <taxon>Bacteria</taxon>
        <taxon>Pseudomonadati</taxon>
        <taxon>Pseudomonadota</taxon>
        <taxon>Alphaproteobacteria</taxon>
        <taxon>Sphingomonadales</taxon>
        <taxon>Erythrobacteraceae</taxon>
        <taxon>Tsuneonella</taxon>
    </lineage>
</organism>
<name>A0ABQ1S4E7_9SPHN</name>
<feature type="chain" id="PRO_5047478346" evidence="1">
    <location>
        <begin position="25"/>
        <end position="266"/>
    </location>
</feature>
<keyword evidence="2" id="KW-0808">Transferase</keyword>
<dbReference type="EMBL" id="BMKL01000001">
    <property type="protein sequence ID" value="GGD90128.1"/>
    <property type="molecule type" value="Genomic_DNA"/>
</dbReference>
<evidence type="ECO:0000256" key="1">
    <source>
        <dbReference type="SAM" id="SignalP"/>
    </source>
</evidence>
<dbReference type="Pfam" id="PF01135">
    <property type="entry name" value="PCMT"/>
    <property type="match status" value="1"/>
</dbReference>
<comment type="caution">
    <text evidence="2">The sequence shown here is derived from an EMBL/GenBank/DDBJ whole genome shotgun (WGS) entry which is preliminary data.</text>
</comment>
<accession>A0ABQ1S4E7</accession>
<dbReference type="PROSITE" id="PS51257">
    <property type="entry name" value="PROKAR_LIPOPROTEIN"/>
    <property type="match status" value="1"/>
</dbReference>
<dbReference type="Gene3D" id="3.40.50.150">
    <property type="entry name" value="Vaccinia Virus protein VP39"/>
    <property type="match status" value="1"/>
</dbReference>
<keyword evidence="1" id="KW-0732">Signal</keyword>
<gene>
    <name evidence="2" type="ORF">GCM10011515_07180</name>
</gene>
<keyword evidence="2" id="KW-0489">Methyltransferase</keyword>
<reference evidence="3" key="1">
    <citation type="journal article" date="2019" name="Int. J. Syst. Evol. Microbiol.">
        <title>The Global Catalogue of Microorganisms (GCM) 10K type strain sequencing project: providing services to taxonomists for standard genome sequencing and annotation.</title>
        <authorList>
            <consortium name="The Broad Institute Genomics Platform"/>
            <consortium name="The Broad Institute Genome Sequencing Center for Infectious Disease"/>
            <person name="Wu L."/>
            <person name="Ma J."/>
        </authorList>
    </citation>
    <scope>NUCLEOTIDE SEQUENCE [LARGE SCALE GENOMIC DNA]</scope>
    <source>
        <strain evidence="3">CGMCC 1.15959</strain>
    </source>
</reference>
<feature type="signal peptide" evidence="1">
    <location>
        <begin position="1"/>
        <end position="24"/>
    </location>
</feature>
<dbReference type="InterPro" id="IPR029063">
    <property type="entry name" value="SAM-dependent_MTases_sf"/>
</dbReference>
<dbReference type="Proteomes" id="UP000619041">
    <property type="component" value="Unassembled WGS sequence"/>
</dbReference>
<dbReference type="PIRSF" id="PIRSF031679">
    <property type="entry name" value="Mtase_Alr7345_prd"/>
    <property type="match status" value="1"/>
</dbReference>
<dbReference type="RefSeq" id="WP_188643880.1">
    <property type="nucleotide sequence ID" value="NZ_BMKL01000001.1"/>
</dbReference>
<dbReference type="SUPFAM" id="SSF53335">
    <property type="entry name" value="S-adenosyl-L-methionine-dependent methyltransferases"/>
    <property type="match status" value="1"/>
</dbReference>
<dbReference type="GO" id="GO:0032259">
    <property type="term" value="P:methylation"/>
    <property type="evidence" value="ECO:0007669"/>
    <property type="project" value="UniProtKB-KW"/>
</dbReference>
<proteinExistence type="predicted"/>
<dbReference type="InterPro" id="IPR016980">
    <property type="entry name" value="S-AdoMet-dep_MeTrfase_Alr7345"/>
</dbReference>
<evidence type="ECO:0000313" key="3">
    <source>
        <dbReference type="Proteomes" id="UP000619041"/>
    </source>
</evidence>
<evidence type="ECO:0000313" key="2">
    <source>
        <dbReference type="EMBL" id="GGD90128.1"/>
    </source>
</evidence>
<dbReference type="GO" id="GO:0008168">
    <property type="term" value="F:methyltransferase activity"/>
    <property type="evidence" value="ECO:0007669"/>
    <property type="project" value="UniProtKB-KW"/>
</dbReference>
<keyword evidence="3" id="KW-1185">Reference proteome</keyword>
<sequence length="266" mass="28610">MKSLAALAAVSFAAASLGALSACATVSGETADEAATGASLVSAIANPARTEEARAMDEGRKPAEVLNFLRLQAGMDAADLLTGSGYWAQIMASAVGPQGSVAAFEPDQFYKDGPEKQKLDALVAASPGMTLEHYPFDRFAPPANAFDFALINLSYHDLYWESEKYGIPRTDPDAFVRNLYAAMRPGAVVGVIDHAGPAGDTRALVEKLHRIDPATVRADFERAGFKLEAQSDLLANPADDHSLNVFDKSIRGKTDRFLYKFRKPRR</sequence>